<keyword evidence="1" id="KW-0732">Signal</keyword>
<name>A0A9X2LFX1_9ACTN</name>
<dbReference type="Proteomes" id="UP001142374">
    <property type="component" value="Unassembled WGS sequence"/>
</dbReference>
<organism evidence="2 3">
    <name type="scientific">Streptomyces telluris</name>
    <dbReference type="NCBI Taxonomy" id="2720021"/>
    <lineage>
        <taxon>Bacteria</taxon>
        <taxon>Bacillati</taxon>
        <taxon>Actinomycetota</taxon>
        <taxon>Actinomycetes</taxon>
        <taxon>Kitasatosporales</taxon>
        <taxon>Streptomycetaceae</taxon>
        <taxon>Streptomyces</taxon>
    </lineage>
</organism>
<dbReference type="EMBL" id="JANIID010000007">
    <property type="protein sequence ID" value="MCQ8770137.1"/>
    <property type="molecule type" value="Genomic_DNA"/>
</dbReference>
<keyword evidence="3" id="KW-1185">Reference proteome</keyword>
<dbReference type="InterPro" id="IPR006311">
    <property type="entry name" value="TAT_signal"/>
</dbReference>
<protein>
    <recommendedName>
        <fullName evidence="4">Secreted protein</fullName>
    </recommendedName>
</protein>
<dbReference type="AlphaFoldDB" id="A0A9X2LFX1"/>
<feature type="signal peptide" evidence="1">
    <location>
        <begin position="1"/>
        <end position="26"/>
    </location>
</feature>
<comment type="caution">
    <text evidence="2">The sequence shown here is derived from an EMBL/GenBank/DDBJ whole genome shotgun (WGS) entry which is preliminary data.</text>
</comment>
<dbReference type="PROSITE" id="PS51318">
    <property type="entry name" value="TAT"/>
    <property type="match status" value="1"/>
</dbReference>
<evidence type="ECO:0000313" key="2">
    <source>
        <dbReference type="EMBL" id="MCQ8770137.1"/>
    </source>
</evidence>
<proteinExistence type="predicted"/>
<evidence type="ECO:0000256" key="1">
    <source>
        <dbReference type="SAM" id="SignalP"/>
    </source>
</evidence>
<sequence length="96" mass="9199">MAVSIRTRLAAALGTLVLAAGGAVIAAPAAHASSADCSNSRAASTPAHSTSIGDLACRVGATGLPTASELACNLLLTQLAAAGPAKAGSDCTLARR</sequence>
<feature type="chain" id="PRO_5040744617" description="Secreted protein" evidence="1">
    <location>
        <begin position="27"/>
        <end position="96"/>
    </location>
</feature>
<accession>A0A9X2LFX1</accession>
<evidence type="ECO:0008006" key="4">
    <source>
        <dbReference type="Google" id="ProtNLM"/>
    </source>
</evidence>
<evidence type="ECO:0000313" key="3">
    <source>
        <dbReference type="Proteomes" id="UP001142374"/>
    </source>
</evidence>
<dbReference type="RefSeq" id="WP_168090889.1">
    <property type="nucleotide sequence ID" value="NZ_JAATER010000007.1"/>
</dbReference>
<reference evidence="2" key="1">
    <citation type="submission" date="2022-06" db="EMBL/GenBank/DDBJ databases">
        <title>WGS of actinobacteria.</title>
        <authorList>
            <person name="Thawai C."/>
        </authorList>
    </citation>
    <scope>NUCLEOTIDE SEQUENCE</scope>
    <source>
        <strain evidence="2">AA8</strain>
    </source>
</reference>
<gene>
    <name evidence="2" type="ORF">NQU55_10155</name>
</gene>